<evidence type="ECO:0000313" key="2">
    <source>
        <dbReference type="Proteomes" id="UP001195483"/>
    </source>
</evidence>
<accession>A0AAE0T6M1</accession>
<sequence>MALKPKQQQQDKIGEISTKSIVNVAHSTIVTVKQWILTCKQALNSEHKDFFGKTNDLYTITRLSDKKWTVYRWNKYIKSSSRPNNNNCGDVFEKVRPRILVSMLIDTTPTPSSPSNSKD</sequence>
<protein>
    <submittedName>
        <fullName evidence="1">Uncharacterized protein</fullName>
    </submittedName>
</protein>
<keyword evidence="2" id="KW-1185">Reference proteome</keyword>
<proteinExistence type="predicted"/>
<organism evidence="1 2">
    <name type="scientific">Potamilus streckersoni</name>
    <dbReference type="NCBI Taxonomy" id="2493646"/>
    <lineage>
        <taxon>Eukaryota</taxon>
        <taxon>Metazoa</taxon>
        <taxon>Spiralia</taxon>
        <taxon>Lophotrochozoa</taxon>
        <taxon>Mollusca</taxon>
        <taxon>Bivalvia</taxon>
        <taxon>Autobranchia</taxon>
        <taxon>Heteroconchia</taxon>
        <taxon>Palaeoheterodonta</taxon>
        <taxon>Unionida</taxon>
        <taxon>Unionoidea</taxon>
        <taxon>Unionidae</taxon>
        <taxon>Ambleminae</taxon>
        <taxon>Lampsilini</taxon>
        <taxon>Potamilus</taxon>
    </lineage>
</organism>
<dbReference type="EMBL" id="JAEAOA010001660">
    <property type="protein sequence ID" value="KAK3604616.1"/>
    <property type="molecule type" value="Genomic_DNA"/>
</dbReference>
<reference evidence="1" key="1">
    <citation type="journal article" date="2021" name="Genome Biol. Evol.">
        <title>A High-Quality Reference Genome for a Parasitic Bivalve with Doubly Uniparental Inheritance (Bivalvia: Unionida).</title>
        <authorList>
            <person name="Smith C.H."/>
        </authorList>
    </citation>
    <scope>NUCLEOTIDE SEQUENCE</scope>
    <source>
        <strain evidence="1">CHS0354</strain>
    </source>
</reference>
<gene>
    <name evidence="1" type="ORF">CHS0354_027470</name>
</gene>
<evidence type="ECO:0000313" key="1">
    <source>
        <dbReference type="EMBL" id="KAK3604616.1"/>
    </source>
</evidence>
<dbReference type="Proteomes" id="UP001195483">
    <property type="component" value="Unassembled WGS sequence"/>
</dbReference>
<dbReference type="AlphaFoldDB" id="A0AAE0T6M1"/>
<comment type="caution">
    <text evidence="1">The sequence shown here is derived from an EMBL/GenBank/DDBJ whole genome shotgun (WGS) entry which is preliminary data.</text>
</comment>
<reference evidence="1" key="3">
    <citation type="submission" date="2023-05" db="EMBL/GenBank/DDBJ databases">
        <authorList>
            <person name="Smith C.H."/>
        </authorList>
    </citation>
    <scope>NUCLEOTIDE SEQUENCE</scope>
    <source>
        <strain evidence="1">CHS0354</strain>
        <tissue evidence="1">Mantle</tissue>
    </source>
</reference>
<reference evidence="1" key="2">
    <citation type="journal article" date="2021" name="Genome Biol. Evol.">
        <title>Developing a high-quality reference genome for a parasitic bivalve with doubly uniparental inheritance (Bivalvia: Unionida).</title>
        <authorList>
            <person name="Smith C.H."/>
        </authorList>
    </citation>
    <scope>NUCLEOTIDE SEQUENCE</scope>
    <source>
        <strain evidence="1">CHS0354</strain>
        <tissue evidence="1">Mantle</tissue>
    </source>
</reference>
<name>A0AAE0T6M1_9BIVA</name>